<evidence type="ECO:0000313" key="1">
    <source>
        <dbReference type="EMBL" id="SHK80640.1"/>
    </source>
</evidence>
<dbReference type="AlphaFoldDB" id="A0A1M6VGP4"/>
<dbReference type="STRING" id="1121950.SAMN02745243_03766"/>
<dbReference type="EMBL" id="FQZY01000089">
    <property type="protein sequence ID" value="SHK80640.1"/>
    <property type="molecule type" value="Genomic_DNA"/>
</dbReference>
<accession>A0A1M6VGP4</accession>
<keyword evidence="2" id="KW-1185">Reference proteome</keyword>
<evidence type="ECO:0000313" key="2">
    <source>
        <dbReference type="Proteomes" id="UP000184301"/>
    </source>
</evidence>
<dbReference type="RefSeq" id="WP_073113054.1">
    <property type="nucleotide sequence ID" value="NZ_FQZY01000089.1"/>
</dbReference>
<protein>
    <submittedName>
        <fullName evidence="1">Uncharacterized protein</fullName>
    </submittedName>
</protein>
<dbReference type="Proteomes" id="UP000184301">
    <property type="component" value="Unassembled WGS sequence"/>
</dbReference>
<gene>
    <name evidence="1" type="ORF">SAMN02745243_03766</name>
</gene>
<sequence>MAEMYMKVEFDEDEVLKKIKEIEDATAMLKVKVNELSSFISVKASPSCEDDAEDQEMLSR</sequence>
<proteinExistence type="predicted"/>
<name>A0A1M6VGP4_9FIRM</name>
<reference evidence="1 2" key="1">
    <citation type="submission" date="2016-11" db="EMBL/GenBank/DDBJ databases">
        <authorList>
            <person name="Jaros S."/>
            <person name="Januszkiewicz K."/>
            <person name="Wedrychowicz H."/>
        </authorList>
    </citation>
    <scope>NUCLEOTIDE SEQUENCE [LARGE SCALE GENOMIC DNA]</scope>
    <source>
        <strain evidence="1 2">DSM 15480</strain>
    </source>
</reference>
<organism evidence="1 2">
    <name type="scientific">Hespellia stercorisuis DSM 15480</name>
    <dbReference type="NCBI Taxonomy" id="1121950"/>
    <lineage>
        <taxon>Bacteria</taxon>
        <taxon>Bacillati</taxon>
        <taxon>Bacillota</taxon>
        <taxon>Clostridia</taxon>
        <taxon>Lachnospirales</taxon>
        <taxon>Lachnospiraceae</taxon>
        <taxon>Hespellia</taxon>
    </lineage>
</organism>